<protein>
    <submittedName>
        <fullName evidence="4">Uncharacterized protein</fullName>
    </submittedName>
</protein>
<reference evidence="4 5" key="1">
    <citation type="journal article" date="2015" name="Genome Announc.">
        <title>Expanding the biotechnology potential of lactobacilli through comparative genomics of 213 strains and associated genera.</title>
        <authorList>
            <person name="Sun Z."/>
            <person name="Harris H.M."/>
            <person name="McCann A."/>
            <person name="Guo C."/>
            <person name="Argimon S."/>
            <person name="Zhang W."/>
            <person name="Yang X."/>
            <person name="Jeffery I.B."/>
            <person name="Cooney J.C."/>
            <person name="Kagawa T.F."/>
            <person name="Liu W."/>
            <person name="Song Y."/>
            <person name="Salvetti E."/>
            <person name="Wrobel A."/>
            <person name="Rasinkangas P."/>
            <person name="Parkhill J."/>
            <person name="Rea M.C."/>
            <person name="O'Sullivan O."/>
            <person name="Ritari J."/>
            <person name="Douillard F.P."/>
            <person name="Paul Ross R."/>
            <person name="Yang R."/>
            <person name="Briner A.E."/>
            <person name="Felis G.E."/>
            <person name="de Vos W.M."/>
            <person name="Barrangou R."/>
            <person name="Klaenhammer T.R."/>
            <person name="Caufield P.W."/>
            <person name="Cui Y."/>
            <person name="Zhang H."/>
            <person name="O'Toole P.W."/>
        </authorList>
    </citation>
    <scope>NUCLEOTIDE SEQUENCE [LARGE SCALE GENOMIC DNA]</scope>
    <source>
        <strain evidence="4 5">DSM 18527</strain>
    </source>
</reference>
<dbReference type="EMBL" id="AZGA01000012">
    <property type="protein sequence ID" value="KRM35600.1"/>
    <property type="molecule type" value="Genomic_DNA"/>
</dbReference>
<name>X0PUN9_9LACO</name>
<feature type="domain" description="Baseplate J-like central" evidence="2">
    <location>
        <begin position="194"/>
        <end position="274"/>
    </location>
</feature>
<evidence type="ECO:0000259" key="3">
    <source>
        <dbReference type="Pfam" id="PF26079"/>
    </source>
</evidence>
<dbReference type="Pfam" id="PF26079">
    <property type="entry name" value="Baseplate_J_C"/>
    <property type="match status" value="1"/>
</dbReference>
<dbReference type="PANTHER" id="PTHR37829">
    <property type="entry name" value="PHAGE-LIKE ELEMENT PBSX PROTEIN XKDT"/>
    <property type="match status" value="1"/>
</dbReference>
<evidence type="ECO:0000313" key="5">
    <source>
        <dbReference type="Proteomes" id="UP000051236"/>
    </source>
</evidence>
<dbReference type="OrthoDB" id="2554267at2"/>
<proteinExistence type="inferred from homology"/>
<dbReference type="InterPro" id="IPR058530">
    <property type="entry name" value="Baseplate_J-like_C"/>
</dbReference>
<gene>
    <name evidence="4" type="ORF">FC83_GL000903</name>
</gene>
<dbReference type="InterPro" id="IPR058531">
    <property type="entry name" value="Baseplate_J_M"/>
</dbReference>
<evidence type="ECO:0000259" key="2">
    <source>
        <dbReference type="Pfam" id="PF26078"/>
    </source>
</evidence>
<dbReference type="AlphaFoldDB" id="X0PUN9"/>
<evidence type="ECO:0000256" key="1">
    <source>
        <dbReference type="ARBA" id="ARBA00038087"/>
    </source>
</evidence>
<feature type="domain" description="Baseplate J-like C-terminal" evidence="3">
    <location>
        <begin position="280"/>
        <end position="380"/>
    </location>
</feature>
<evidence type="ECO:0000313" key="4">
    <source>
        <dbReference type="EMBL" id="KRM35600.1"/>
    </source>
</evidence>
<comment type="similarity">
    <text evidence="1">Belongs to the Mu gp47/PBSX XkdT family.</text>
</comment>
<dbReference type="PANTHER" id="PTHR37829:SF3">
    <property type="entry name" value="PROTEIN JAYE-RELATED"/>
    <property type="match status" value="1"/>
</dbReference>
<dbReference type="InterPro" id="IPR052399">
    <property type="entry name" value="Phage_Baseplate_Assmbl_Protein"/>
</dbReference>
<comment type="caution">
    <text evidence="4">The sequence shown here is derived from an EMBL/GenBank/DDBJ whole genome shotgun (WGS) entry which is preliminary data.</text>
</comment>
<organism evidence="4 5">
    <name type="scientific">Agrilactobacillus composti DSM 18527 = JCM 14202</name>
    <dbReference type="NCBI Taxonomy" id="1423734"/>
    <lineage>
        <taxon>Bacteria</taxon>
        <taxon>Bacillati</taxon>
        <taxon>Bacillota</taxon>
        <taxon>Bacilli</taxon>
        <taxon>Lactobacillales</taxon>
        <taxon>Lactobacillaceae</taxon>
        <taxon>Agrilactobacillus</taxon>
    </lineage>
</organism>
<dbReference type="PATRIC" id="fig|1423734.3.peg.912"/>
<sequence length="382" mass="42127">MTPEQLAQQIEKRDFSYYLNAMLAKAPANVDKRQGSIIYDALAPAAMLMAQQSLSMAMLIRQTYIRTATDKFLDARAVEHGTSRQMATKAQVKAKFLDKKNQPISNVDIGDRYASLGDDPFFYRVVKINDDLTGILEAEDAGTKPNSYLGQVLPITPNDSLYWAEIIEVSVPARADETDDHLRERLLSQQNWIAYGGNIADYLDMLSKIITVGAGQVYPSWRGGGTVKLVILDNELRAASQELLTQVKNEIDPPDSPGLGYGLAPIDHTVTVVAPKEVHIDVSATVQVDVQETLDGLKLQIQEAIDGYFRQRREDWNNINPKTGRGYALVVYRSQILSAIMGVKGVVNATLPKLNGEDKDIAMTFTSELSQLPVLGEVIVSA</sequence>
<keyword evidence="5" id="KW-1185">Reference proteome</keyword>
<dbReference type="STRING" id="1423734.FC83_GL000903"/>
<dbReference type="eggNOG" id="COG3299">
    <property type="taxonomic scope" value="Bacteria"/>
</dbReference>
<accession>X0PUN9</accession>
<dbReference type="Pfam" id="PF26078">
    <property type="entry name" value="Baseplate_J_M"/>
    <property type="match status" value="1"/>
</dbReference>
<dbReference type="Proteomes" id="UP000051236">
    <property type="component" value="Unassembled WGS sequence"/>
</dbReference>
<dbReference type="RefSeq" id="WP_035454768.1">
    <property type="nucleotide sequence ID" value="NZ_AZGA01000012.1"/>
</dbReference>